<dbReference type="InterPro" id="IPR002059">
    <property type="entry name" value="CSP_DNA-bd"/>
</dbReference>
<evidence type="ECO:0000259" key="3">
    <source>
        <dbReference type="PROSITE" id="PS51857"/>
    </source>
</evidence>
<evidence type="ECO:0000256" key="2">
    <source>
        <dbReference type="SAM" id="MobiDB-lite"/>
    </source>
</evidence>
<keyword evidence="5" id="KW-1185">Reference proteome</keyword>
<dbReference type="SUPFAM" id="SSF50249">
    <property type="entry name" value="Nucleic acid-binding proteins"/>
    <property type="match status" value="1"/>
</dbReference>
<accession>A0AAD9VCJ3</accession>
<feature type="domain" description="CSD" evidence="3">
    <location>
        <begin position="77"/>
        <end position="143"/>
    </location>
</feature>
<dbReference type="PROSITE" id="PS51857">
    <property type="entry name" value="CSD_2"/>
    <property type="match status" value="1"/>
</dbReference>
<proteinExistence type="predicted"/>
<dbReference type="CDD" id="cd04458">
    <property type="entry name" value="CSP_CDS"/>
    <property type="match status" value="1"/>
</dbReference>
<evidence type="ECO:0000313" key="4">
    <source>
        <dbReference type="EMBL" id="KAK2569057.1"/>
    </source>
</evidence>
<dbReference type="Proteomes" id="UP001249851">
    <property type="component" value="Unassembled WGS sequence"/>
</dbReference>
<organism evidence="4 5">
    <name type="scientific">Acropora cervicornis</name>
    <name type="common">Staghorn coral</name>
    <dbReference type="NCBI Taxonomy" id="6130"/>
    <lineage>
        <taxon>Eukaryota</taxon>
        <taxon>Metazoa</taxon>
        <taxon>Cnidaria</taxon>
        <taxon>Anthozoa</taxon>
        <taxon>Hexacorallia</taxon>
        <taxon>Scleractinia</taxon>
        <taxon>Astrocoeniina</taxon>
        <taxon>Acroporidae</taxon>
        <taxon>Acropora</taxon>
    </lineage>
</organism>
<dbReference type="PANTHER" id="PTHR12962:SF1">
    <property type="entry name" value="COLD SHOCK DOMAIN-CONTAINING PROTEIN CG9705"/>
    <property type="match status" value="1"/>
</dbReference>
<dbReference type="PANTHER" id="PTHR12962">
    <property type="entry name" value="CALCIUM-REGULATED HEAT STABLE PROTEIN CRHSP-24-RELATED"/>
    <property type="match status" value="1"/>
</dbReference>
<dbReference type="GO" id="GO:0043488">
    <property type="term" value="P:regulation of mRNA stability"/>
    <property type="evidence" value="ECO:0007669"/>
    <property type="project" value="TreeGrafter"/>
</dbReference>
<comment type="caution">
    <text evidence="4">The sequence shown here is derived from an EMBL/GenBank/DDBJ whole genome shotgun (WGS) entry which is preliminary data.</text>
</comment>
<dbReference type="InterPro" id="IPR019844">
    <property type="entry name" value="CSD_CS"/>
</dbReference>
<dbReference type="SMART" id="SM00357">
    <property type="entry name" value="CSP"/>
    <property type="match status" value="1"/>
</dbReference>
<dbReference type="InterPro" id="IPR011129">
    <property type="entry name" value="CSD"/>
</dbReference>
<gene>
    <name evidence="4" type="ORF">P5673_005940</name>
</gene>
<evidence type="ECO:0000313" key="5">
    <source>
        <dbReference type="Proteomes" id="UP001249851"/>
    </source>
</evidence>
<keyword evidence="1" id="KW-0597">Phosphoprotein</keyword>
<evidence type="ECO:0000256" key="1">
    <source>
        <dbReference type="ARBA" id="ARBA00022553"/>
    </source>
</evidence>
<dbReference type="Gene3D" id="2.40.50.140">
    <property type="entry name" value="Nucleic acid-binding proteins"/>
    <property type="match status" value="1"/>
</dbReference>
<dbReference type="InterPro" id="IPR052069">
    <property type="entry name" value="Ca-reg_mRNA-binding_domain"/>
</dbReference>
<dbReference type="FunFam" id="2.40.50.140:FF:000086">
    <property type="entry name" value="Cold shock domain-containing protein C2"/>
    <property type="match status" value="1"/>
</dbReference>
<reference evidence="4" key="2">
    <citation type="journal article" date="2023" name="Science">
        <title>Genomic signatures of disease resistance in endangered staghorn corals.</title>
        <authorList>
            <person name="Vollmer S.V."/>
            <person name="Selwyn J.D."/>
            <person name="Despard B.A."/>
            <person name="Roesel C.L."/>
        </authorList>
    </citation>
    <scope>NUCLEOTIDE SEQUENCE</scope>
    <source>
        <strain evidence="4">K2</strain>
    </source>
</reference>
<dbReference type="AlphaFoldDB" id="A0AAD9VCJ3"/>
<dbReference type="Pfam" id="PF00313">
    <property type="entry name" value="CSD"/>
    <property type="match status" value="1"/>
</dbReference>
<feature type="compositionally biased region" description="Polar residues" evidence="2">
    <location>
        <begin position="35"/>
        <end position="45"/>
    </location>
</feature>
<name>A0AAD9VCJ3_ACRCE</name>
<sequence length="157" mass="17280">MQLRMSSDSKEGSPICHEDGKSPVGQARVHAGPTKRSSTPDSSPLPSMKFPFKVPSPVPTRRTRTSSQSKIAAESPEQTGTCKSFCRSKGHGFITPHDGGKDIFVHISDIEGEYVPKEGDVLRYRTCPLPPKNVEMQAVMVIITEMKGAHEKWWNSS</sequence>
<dbReference type="GO" id="GO:0003730">
    <property type="term" value="F:mRNA 3'-UTR binding"/>
    <property type="evidence" value="ECO:0007669"/>
    <property type="project" value="TreeGrafter"/>
</dbReference>
<feature type="region of interest" description="Disordered" evidence="2">
    <location>
        <begin position="1"/>
        <end position="81"/>
    </location>
</feature>
<dbReference type="PROSITE" id="PS00352">
    <property type="entry name" value="CSD_1"/>
    <property type="match status" value="1"/>
</dbReference>
<protein>
    <submittedName>
        <fullName evidence="4">Calcium-regulated heat-stable protein 1</fullName>
    </submittedName>
</protein>
<dbReference type="EMBL" id="JARQWQ010000010">
    <property type="protein sequence ID" value="KAK2569057.1"/>
    <property type="molecule type" value="Genomic_DNA"/>
</dbReference>
<dbReference type="GO" id="GO:0005737">
    <property type="term" value="C:cytoplasm"/>
    <property type="evidence" value="ECO:0007669"/>
    <property type="project" value="TreeGrafter"/>
</dbReference>
<feature type="compositionally biased region" description="Basic and acidic residues" evidence="2">
    <location>
        <begin position="7"/>
        <end position="21"/>
    </location>
</feature>
<reference evidence="4" key="1">
    <citation type="journal article" date="2023" name="G3 (Bethesda)">
        <title>Whole genome assembly and annotation of the endangered Caribbean coral Acropora cervicornis.</title>
        <authorList>
            <person name="Selwyn J.D."/>
            <person name="Vollmer S.V."/>
        </authorList>
    </citation>
    <scope>NUCLEOTIDE SEQUENCE</scope>
    <source>
        <strain evidence="4">K2</strain>
    </source>
</reference>
<dbReference type="InterPro" id="IPR012340">
    <property type="entry name" value="NA-bd_OB-fold"/>
</dbReference>
<feature type="compositionally biased region" description="Polar residues" evidence="2">
    <location>
        <begin position="65"/>
        <end position="81"/>
    </location>
</feature>